<dbReference type="PANTHER" id="PTHR43712:SF16">
    <property type="entry name" value="O-METHYLTRANSFERASE ELCB"/>
    <property type="match status" value="1"/>
</dbReference>
<organism evidence="5 6">
    <name type="scientific">Sordaria macrospora</name>
    <dbReference type="NCBI Taxonomy" id="5147"/>
    <lineage>
        <taxon>Eukaryota</taxon>
        <taxon>Fungi</taxon>
        <taxon>Dikarya</taxon>
        <taxon>Ascomycota</taxon>
        <taxon>Pezizomycotina</taxon>
        <taxon>Sordariomycetes</taxon>
        <taxon>Sordariomycetidae</taxon>
        <taxon>Sordariales</taxon>
        <taxon>Sordariaceae</taxon>
        <taxon>Sordaria</taxon>
    </lineage>
</organism>
<dbReference type="Proteomes" id="UP000433876">
    <property type="component" value="Unassembled WGS sequence"/>
</dbReference>
<protein>
    <recommendedName>
        <fullName evidence="4">O-methyltransferase C-terminal domain-containing protein</fullName>
    </recommendedName>
</protein>
<proteinExistence type="predicted"/>
<dbReference type="SUPFAM" id="SSF53335">
    <property type="entry name" value="S-adenosyl-L-methionine-dependent methyltransferases"/>
    <property type="match status" value="1"/>
</dbReference>
<dbReference type="GO" id="GO:0032259">
    <property type="term" value="P:methylation"/>
    <property type="evidence" value="ECO:0007669"/>
    <property type="project" value="UniProtKB-KW"/>
</dbReference>
<dbReference type="GO" id="GO:0008171">
    <property type="term" value="F:O-methyltransferase activity"/>
    <property type="evidence" value="ECO:0007669"/>
    <property type="project" value="InterPro"/>
</dbReference>
<dbReference type="InterPro" id="IPR016461">
    <property type="entry name" value="COMT-like"/>
</dbReference>
<dbReference type="PROSITE" id="PS51683">
    <property type="entry name" value="SAM_OMT_II"/>
    <property type="match status" value="1"/>
</dbReference>
<dbReference type="InterPro" id="IPR001077">
    <property type="entry name" value="COMT_C"/>
</dbReference>
<evidence type="ECO:0000259" key="4">
    <source>
        <dbReference type="Pfam" id="PF00891"/>
    </source>
</evidence>
<dbReference type="AlphaFoldDB" id="A0A8S8ZJ03"/>
<evidence type="ECO:0000256" key="2">
    <source>
        <dbReference type="ARBA" id="ARBA00022679"/>
    </source>
</evidence>
<dbReference type="InterPro" id="IPR036388">
    <property type="entry name" value="WH-like_DNA-bd_sf"/>
</dbReference>
<dbReference type="Gene3D" id="1.10.10.10">
    <property type="entry name" value="Winged helix-like DNA-binding domain superfamily/Winged helix DNA-binding domain"/>
    <property type="match status" value="1"/>
</dbReference>
<dbReference type="PANTHER" id="PTHR43712">
    <property type="entry name" value="PUTATIVE (AFU_ORTHOLOGUE AFUA_4G14580)-RELATED"/>
    <property type="match status" value="1"/>
</dbReference>
<dbReference type="Gene3D" id="3.40.50.150">
    <property type="entry name" value="Vaccinia Virus protein VP39"/>
    <property type="match status" value="1"/>
</dbReference>
<evidence type="ECO:0000313" key="5">
    <source>
        <dbReference type="EMBL" id="KAA8629198.1"/>
    </source>
</evidence>
<evidence type="ECO:0000256" key="3">
    <source>
        <dbReference type="ARBA" id="ARBA00022691"/>
    </source>
</evidence>
<dbReference type="Pfam" id="PF00891">
    <property type="entry name" value="Methyltransf_2"/>
    <property type="match status" value="1"/>
</dbReference>
<dbReference type="OMA" id="LIYWIRR"/>
<reference evidence="5 6" key="1">
    <citation type="submission" date="2017-07" db="EMBL/GenBank/DDBJ databases">
        <title>Genome sequence of the Sordaria macrospora wild type strain R19027.</title>
        <authorList>
            <person name="Nowrousian M."/>
            <person name="Teichert I."/>
            <person name="Kueck U."/>
        </authorList>
    </citation>
    <scope>NUCLEOTIDE SEQUENCE [LARGE SCALE GENOMIC DNA]</scope>
    <source>
        <strain evidence="5 6">R19027</strain>
        <tissue evidence="5">Mycelium</tissue>
    </source>
</reference>
<keyword evidence="3" id="KW-0949">S-adenosyl-L-methionine</keyword>
<keyword evidence="2" id="KW-0808">Transferase</keyword>
<sequence length="478" mass="52652">MYATQSAIRSVPKGDSASNAIKSLTAIHQITGQYLNKKDTQADYKNTSPNSDREIEAFSILTQVKQLLASSGLQDGVGVPAAIHSTPRHAGKPSGSARPPQEAIMGLFAQMSAASAINLFEHWGVFDAIPVPQEVSGAGAEISFADLAKKVNVEEALLIRISNMLTATSILGRFRDGLYHTPTSLCLVSAHPMSAMFALLYTNIVSVSTSLPSYFDTYGRREPVGVNHVPITFHEGKPELKYFELVNQDPKRMNEFMKAMSITHSSRVPTTGMYDMNSVLSIARTDRETVWVDIGGGGGHTVKLFLQEYGRDGLKASQCVVHELEDVVEGASKAAQEDDLIKDVRFLPLDFHRESPIKGALIYYLRHIMRDYSDQVCANILRNVARFLSSEARILISEQITPDYPGMDSQPSSQQIYAAFKDFSMLPIGGKERSLDQWRSVAAEAGLEIFRVYMDPKGTPHGVVELKLVDIRSEEVHV</sequence>
<keyword evidence="1" id="KW-0489">Methyltransferase</keyword>
<feature type="domain" description="O-methyltransferase C-terminal" evidence="4">
    <location>
        <begin position="242"/>
        <end position="447"/>
    </location>
</feature>
<evidence type="ECO:0000313" key="6">
    <source>
        <dbReference type="Proteomes" id="UP000433876"/>
    </source>
</evidence>
<gene>
    <name evidence="5" type="ORF">SMACR_03739</name>
</gene>
<evidence type="ECO:0000256" key="1">
    <source>
        <dbReference type="ARBA" id="ARBA00022603"/>
    </source>
</evidence>
<comment type="caution">
    <text evidence="5">The sequence shown here is derived from an EMBL/GenBank/DDBJ whole genome shotgun (WGS) entry which is preliminary data.</text>
</comment>
<dbReference type="VEuPathDB" id="FungiDB:SMAC_03739"/>
<dbReference type="InterPro" id="IPR029063">
    <property type="entry name" value="SAM-dependent_MTases_sf"/>
</dbReference>
<name>A0A8S8ZJ03_SORMA</name>
<accession>A0A8S8ZJ03</accession>
<dbReference type="EMBL" id="NMPR01000145">
    <property type="protein sequence ID" value="KAA8629198.1"/>
    <property type="molecule type" value="Genomic_DNA"/>
</dbReference>